<evidence type="ECO:0000256" key="8">
    <source>
        <dbReference type="SAM" id="Phobius"/>
    </source>
</evidence>
<evidence type="ECO:0000256" key="2">
    <source>
        <dbReference type="ARBA" id="ARBA00010992"/>
    </source>
</evidence>
<feature type="transmembrane region" description="Helical" evidence="8">
    <location>
        <begin position="428"/>
        <end position="446"/>
    </location>
</feature>
<evidence type="ECO:0000256" key="6">
    <source>
        <dbReference type="ARBA" id="ARBA00023136"/>
    </source>
</evidence>
<reference evidence="10" key="2">
    <citation type="journal article" date="2023" name="IMA Fungus">
        <title>Comparative genomic study of the Penicillium genus elucidates a diverse pangenome and 15 lateral gene transfer events.</title>
        <authorList>
            <person name="Petersen C."/>
            <person name="Sorensen T."/>
            <person name="Nielsen M.R."/>
            <person name="Sondergaard T.E."/>
            <person name="Sorensen J.L."/>
            <person name="Fitzpatrick D.A."/>
            <person name="Frisvad J.C."/>
            <person name="Nielsen K.L."/>
        </authorList>
    </citation>
    <scope>NUCLEOTIDE SEQUENCE</scope>
    <source>
        <strain evidence="10">IBT 30069</strain>
    </source>
</reference>
<feature type="transmembrane region" description="Helical" evidence="8">
    <location>
        <begin position="129"/>
        <end position="150"/>
    </location>
</feature>
<dbReference type="PROSITE" id="PS50850">
    <property type="entry name" value="MFS"/>
    <property type="match status" value="1"/>
</dbReference>
<feature type="transmembrane region" description="Helical" evidence="8">
    <location>
        <begin position="358"/>
        <end position="379"/>
    </location>
</feature>
<dbReference type="InterPro" id="IPR005829">
    <property type="entry name" value="Sugar_transporter_CS"/>
</dbReference>
<dbReference type="InterPro" id="IPR005828">
    <property type="entry name" value="MFS_sugar_transport-like"/>
</dbReference>
<comment type="similarity">
    <text evidence="2 7">Belongs to the major facilitator superfamily. Sugar transporter (TC 2.A.1.1) family.</text>
</comment>
<dbReference type="GO" id="GO:0016020">
    <property type="term" value="C:membrane"/>
    <property type="evidence" value="ECO:0007669"/>
    <property type="project" value="UniProtKB-SubCell"/>
</dbReference>
<feature type="domain" description="Major facilitator superfamily (MFS) profile" evidence="9">
    <location>
        <begin position="28"/>
        <end position="484"/>
    </location>
</feature>
<organism evidence="10 11">
    <name type="scientific">Penicillium angulare</name>
    <dbReference type="NCBI Taxonomy" id="116970"/>
    <lineage>
        <taxon>Eukaryota</taxon>
        <taxon>Fungi</taxon>
        <taxon>Dikarya</taxon>
        <taxon>Ascomycota</taxon>
        <taxon>Pezizomycotina</taxon>
        <taxon>Eurotiomycetes</taxon>
        <taxon>Eurotiomycetidae</taxon>
        <taxon>Eurotiales</taxon>
        <taxon>Aspergillaceae</taxon>
        <taxon>Penicillium</taxon>
    </lineage>
</organism>
<evidence type="ECO:0000256" key="5">
    <source>
        <dbReference type="ARBA" id="ARBA00022989"/>
    </source>
</evidence>
<feature type="transmembrane region" description="Helical" evidence="8">
    <location>
        <begin position="290"/>
        <end position="314"/>
    </location>
</feature>
<keyword evidence="3 7" id="KW-0813">Transport</keyword>
<keyword evidence="11" id="KW-1185">Reference proteome</keyword>
<keyword evidence="4 8" id="KW-0812">Transmembrane</keyword>
<evidence type="ECO:0000313" key="10">
    <source>
        <dbReference type="EMBL" id="KAJ5087185.1"/>
    </source>
</evidence>
<feature type="transmembrane region" description="Helical" evidence="8">
    <location>
        <begin position="391"/>
        <end position="416"/>
    </location>
</feature>
<dbReference type="InterPro" id="IPR050360">
    <property type="entry name" value="MFS_Sugar_Transporters"/>
</dbReference>
<gene>
    <name evidence="10" type="ORF">N7456_010801</name>
</gene>
<dbReference type="PRINTS" id="PR00171">
    <property type="entry name" value="SUGRTRNSPORT"/>
</dbReference>
<dbReference type="InterPro" id="IPR003663">
    <property type="entry name" value="Sugar/inositol_transpt"/>
</dbReference>
<keyword evidence="6 8" id="KW-0472">Membrane</keyword>
<comment type="subcellular location">
    <subcellularLocation>
        <location evidence="1">Membrane</location>
        <topology evidence="1">Multi-pass membrane protein</topology>
    </subcellularLocation>
</comment>
<dbReference type="InterPro" id="IPR020846">
    <property type="entry name" value="MFS_dom"/>
</dbReference>
<sequence length="535" mass="58628">MGAAGGGWSNAAIQQVPAPARRAYVWLAVIWASYCGGLHGFNTANISGTMSLKPFIRDFGWSNLSSETISNYSGWVVSSMLLGQIVGVLISGPLGERRGRKWVILSAAICYTIGAILMAANFGSLTELLVGRVMSGIGSGLGMTVGPIYISEVAPTEMRGMMTTFYNINIMGGVAGSYWINYASYEHISPENSWQWRATLVLQLIPAIILFIGFPFFPESPRYLMMRGKVEAARRSLLKIRGLDENEIYFSQEYDELRSRVDTSVEGQSAWQSTKSLLGQCVTDPPTRKMLLFVMIVQTFFIMSGGNSITYYAPTILKSIGLNSDQVLLFSAIYGMIKVISVFLYAFYLTDRFGRRPLLLIGSSMNTACLLYLAVYLGVADLSGSGSPSPAAWVAIVAICIFAVGYGFGWAPVFSLTASEICPTSTRGTVVSIAFVYQNLLNFAITRGFPSMTEDMHAWGPFALFTAFTGCATVWVFLAFPECKGRSMESAEMLFSLPWYKIGFVKVPTAEEQASERVVDLEKAAQTEHKEYSAK</sequence>
<dbReference type="Proteomes" id="UP001149165">
    <property type="component" value="Unassembled WGS sequence"/>
</dbReference>
<protein>
    <recommendedName>
        <fullName evidence="9">Major facilitator superfamily (MFS) profile domain-containing protein</fullName>
    </recommendedName>
</protein>
<reference evidence="10" key="1">
    <citation type="submission" date="2022-11" db="EMBL/GenBank/DDBJ databases">
        <authorList>
            <person name="Petersen C."/>
        </authorList>
    </citation>
    <scope>NUCLEOTIDE SEQUENCE</scope>
    <source>
        <strain evidence="10">IBT 30069</strain>
    </source>
</reference>
<evidence type="ECO:0000256" key="3">
    <source>
        <dbReference type="ARBA" id="ARBA00022448"/>
    </source>
</evidence>
<dbReference type="NCBIfam" id="TIGR00879">
    <property type="entry name" value="SP"/>
    <property type="match status" value="1"/>
</dbReference>
<dbReference type="PANTHER" id="PTHR48022:SF23">
    <property type="entry name" value="MAJOR FACILITATOR SUPERFAMILY (MFS) PROFILE DOMAIN-CONTAINING PROTEIN"/>
    <property type="match status" value="1"/>
</dbReference>
<evidence type="ECO:0000256" key="7">
    <source>
        <dbReference type="RuleBase" id="RU003346"/>
    </source>
</evidence>
<proteinExistence type="inferred from homology"/>
<dbReference type="GO" id="GO:0005351">
    <property type="term" value="F:carbohydrate:proton symporter activity"/>
    <property type="evidence" value="ECO:0007669"/>
    <property type="project" value="TreeGrafter"/>
</dbReference>
<dbReference type="SUPFAM" id="SSF103473">
    <property type="entry name" value="MFS general substrate transporter"/>
    <property type="match status" value="1"/>
</dbReference>
<feature type="transmembrane region" description="Helical" evidence="8">
    <location>
        <begin position="326"/>
        <end position="346"/>
    </location>
</feature>
<dbReference type="EMBL" id="JAPQKH010000007">
    <property type="protein sequence ID" value="KAJ5087185.1"/>
    <property type="molecule type" value="Genomic_DNA"/>
</dbReference>
<keyword evidence="5 8" id="KW-1133">Transmembrane helix</keyword>
<comment type="caution">
    <text evidence="10">The sequence shown here is derived from an EMBL/GenBank/DDBJ whole genome shotgun (WGS) entry which is preliminary data.</text>
</comment>
<evidence type="ECO:0000256" key="4">
    <source>
        <dbReference type="ARBA" id="ARBA00022692"/>
    </source>
</evidence>
<feature type="transmembrane region" description="Helical" evidence="8">
    <location>
        <begin position="200"/>
        <end position="217"/>
    </location>
</feature>
<feature type="transmembrane region" description="Helical" evidence="8">
    <location>
        <begin position="102"/>
        <end position="123"/>
    </location>
</feature>
<dbReference type="Pfam" id="PF00083">
    <property type="entry name" value="Sugar_tr"/>
    <property type="match status" value="1"/>
</dbReference>
<accession>A0A9W9ESU5</accession>
<name>A0A9W9ESU5_9EURO</name>
<feature type="transmembrane region" description="Helical" evidence="8">
    <location>
        <begin position="162"/>
        <end position="180"/>
    </location>
</feature>
<dbReference type="Gene3D" id="1.20.1250.20">
    <property type="entry name" value="MFS general substrate transporter like domains"/>
    <property type="match status" value="1"/>
</dbReference>
<evidence type="ECO:0000256" key="1">
    <source>
        <dbReference type="ARBA" id="ARBA00004141"/>
    </source>
</evidence>
<dbReference type="PANTHER" id="PTHR48022">
    <property type="entry name" value="PLASTIDIC GLUCOSE TRANSPORTER 4"/>
    <property type="match status" value="1"/>
</dbReference>
<feature type="transmembrane region" description="Helical" evidence="8">
    <location>
        <begin position="23"/>
        <end position="41"/>
    </location>
</feature>
<evidence type="ECO:0000313" key="11">
    <source>
        <dbReference type="Proteomes" id="UP001149165"/>
    </source>
</evidence>
<dbReference type="AlphaFoldDB" id="A0A9W9ESU5"/>
<feature type="transmembrane region" description="Helical" evidence="8">
    <location>
        <begin position="458"/>
        <end position="480"/>
    </location>
</feature>
<dbReference type="PROSITE" id="PS00217">
    <property type="entry name" value="SUGAR_TRANSPORT_2"/>
    <property type="match status" value="1"/>
</dbReference>
<evidence type="ECO:0000259" key="9">
    <source>
        <dbReference type="PROSITE" id="PS50850"/>
    </source>
</evidence>
<dbReference type="OrthoDB" id="5296287at2759"/>
<feature type="transmembrane region" description="Helical" evidence="8">
    <location>
        <begin position="72"/>
        <end position="90"/>
    </location>
</feature>
<dbReference type="InterPro" id="IPR036259">
    <property type="entry name" value="MFS_trans_sf"/>
</dbReference>